<feature type="transmembrane region" description="Helical" evidence="1">
    <location>
        <begin position="69"/>
        <end position="86"/>
    </location>
</feature>
<accession>A0A2I1HZ13</accession>
<keyword evidence="1" id="KW-0812">Transmembrane</keyword>
<comment type="caution">
    <text evidence="2">The sequence shown here is derived from an EMBL/GenBank/DDBJ whole genome shotgun (WGS) entry which is preliminary data.</text>
</comment>
<dbReference type="EMBL" id="PKKM01000010">
    <property type="protein sequence ID" value="PKY64053.1"/>
    <property type="molecule type" value="Genomic_DNA"/>
</dbReference>
<organism evidence="2 3">
    <name type="scientific">Schaalia odontolytica</name>
    <dbReference type="NCBI Taxonomy" id="1660"/>
    <lineage>
        <taxon>Bacteria</taxon>
        <taxon>Bacillati</taxon>
        <taxon>Actinomycetota</taxon>
        <taxon>Actinomycetes</taxon>
        <taxon>Actinomycetales</taxon>
        <taxon>Actinomycetaceae</taxon>
        <taxon>Schaalia</taxon>
    </lineage>
</organism>
<dbReference type="RefSeq" id="WP_007590057.1">
    <property type="nucleotide sequence ID" value="NZ_PKKM01000010.1"/>
</dbReference>
<feature type="transmembrane region" description="Helical" evidence="1">
    <location>
        <begin position="91"/>
        <end position="108"/>
    </location>
</feature>
<evidence type="ECO:0000313" key="2">
    <source>
        <dbReference type="EMBL" id="PKY64053.1"/>
    </source>
</evidence>
<protein>
    <submittedName>
        <fullName evidence="2">Branched-chain amino acid transporter AzlD</fullName>
    </submittedName>
</protein>
<keyword evidence="1" id="KW-1133">Transmembrane helix</keyword>
<dbReference type="Proteomes" id="UP000234198">
    <property type="component" value="Unassembled WGS sequence"/>
</dbReference>
<dbReference type="AlphaFoldDB" id="A0A2I1HZ13"/>
<sequence length="109" mass="11854">MTPTLGYLLALLAITFVIDFTLRALPFKILEPLRDSRFVSDMAVWMPPGIMLILVLSTLAQGAQEAGGRWWAALAATGVTVAVHLLSGRKLLWSVGIGTVCYVALLNWL</sequence>
<gene>
    <name evidence="2" type="ORF">CYJ22_07635</name>
</gene>
<dbReference type="Pfam" id="PF05437">
    <property type="entry name" value="AzlD"/>
    <property type="match status" value="1"/>
</dbReference>
<dbReference type="InterPro" id="IPR008407">
    <property type="entry name" value="Brnchd-chn_aa_trnsp_AzlD"/>
</dbReference>
<reference evidence="2 3" key="1">
    <citation type="submission" date="2017-12" db="EMBL/GenBank/DDBJ databases">
        <title>Phylogenetic diversity of female urinary microbiome.</title>
        <authorList>
            <person name="Thomas-White K."/>
            <person name="Wolfe A.J."/>
        </authorList>
    </citation>
    <scope>NUCLEOTIDE SEQUENCE [LARGE SCALE GENOMIC DNA]</scope>
    <source>
        <strain evidence="2 3">UMB0018</strain>
    </source>
</reference>
<proteinExistence type="predicted"/>
<evidence type="ECO:0000313" key="3">
    <source>
        <dbReference type="Proteomes" id="UP000234198"/>
    </source>
</evidence>
<feature type="transmembrane region" description="Helical" evidence="1">
    <location>
        <begin position="43"/>
        <end position="63"/>
    </location>
</feature>
<keyword evidence="1" id="KW-0472">Membrane</keyword>
<feature type="transmembrane region" description="Helical" evidence="1">
    <location>
        <begin position="6"/>
        <end position="22"/>
    </location>
</feature>
<name>A0A2I1HZ13_9ACTO</name>
<evidence type="ECO:0000256" key="1">
    <source>
        <dbReference type="SAM" id="Phobius"/>
    </source>
</evidence>